<evidence type="ECO:0000313" key="1">
    <source>
        <dbReference type="EMBL" id="KKM91480.1"/>
    </source>
</evidence>
<dbReference type="EMBL" id="LAZR01006526">
    <property type="protein sequence ID" value="KKM91480.1"/>
    <property type="molecule type" value="Genomic_DNA"/>
</dbReference>
<protein>
    <recommendedName>
        <fullName evidence="2">Terminase large subunit gp17-like C-terminal domain-containing protein</fullName>
    </recommendedName>
</protein>
<comment type="caution">
    <text evidence="1">The sequence shown here is derived from an EMBL/GenBank/DDBJ whole genome shotgun (WGS) entry which is preliminary data.</text>
</comment>
<gene>
    <name evidence="1" type="ORF">LCGC14_1228190</name>
</gene>
<reference evidence="1" key="1">
    <citation type="journal article" date="2015" name="Nature">
        <title>Complex archaea that bridge the gap between prokaryotes and eukaryotes.</title>
        <authorList>
            <person name="Spang A."/>
            <person name="Saw J.H."/>
            <person name="Jorgensen S.L."/>
            <person name="Zaremba-Niedzwiedzka K."/>
            <person name="Martijn J."/>
            <person name="Lind A.E."/>
            <person name="van Eijk R."/>
            <person name="Schleper C."/>
            <person name="Guy L."/>
            <person name="Ettema T.J."/>
        </authorList>
    </citation>
    <scope>NUCLEOTIDE SEQUENCE</scope>
</reference>
<proteinExistence type="predicted"/>
<sequence>MAGALAVLEQRLKDRRFTLSPEQEQELVSCETSFSHFLPYWTFVNRESGELQTFEKLWDGQREFVEIMEREPWLFALKAGKLGFTELECAYDGWVLRFKQNARVHVFSRDASAAEELLGYVKLGLNHLPKWMRLPIDQGRGADIDRSLRLHAGTDDKREIVRYAAGASVSIDQTATHSHVDELARMPYTEQTWTAVETTISPLGGTCHIVTRGAGNANYSADLWHKALAGDSNLHPFFADWTKRPRPDGFYETTKAAMTPLGLKEYCPETWEDAIGGPGQDAVIPLDWIEAAMEAA</sequence>
<evidence type="ECO:0008006" key="2">
    <source>
        <dbReference type="Google" id="ProtNLM"/>
    </source>
</evidence>
<name>A0A0F9NRL0_9ZZZZ</name>
<dbReference type="AlphaFoldDB" id="A0A0F9NRL0"/>
<dbReference type="InterPro" id="IPR027417">
    <property type="entry name" value="P-loop_NTPase"/>
</dbReference>
<accession>A0A0F9NRL0</accession>
<organism evidence="1">
    <name type="scientific">marine sediment metagenome</name>
    <dbReference type="NCBI Taxonomy" id="412755"/>
    <lineage>
        <taxon>unclassified sequences</taxon>
        <taxon>metagenomes</taxon>
        <taxon>ecological metagenomes</taxon>
    </lineage>
</organism>
<dbReference type="Gene3D" id="3.40.50.300">
    <property type="entry name" value="P-loop containing nucleotide triphosphate hydrolases"/>
    <property type="match status" value="1"/>
</dbReference>